<comment type="caution">
    <text evidence="1">The sequence shown here is derived from an EMBL/GenBank/DDBJ whole genome shotgun (WGS) entry which is preliminary data.</text>
</comment>
<name>A0A645CS89_9ZZZZ</name>
<proteinExistence type="predicted"/>
<dbReference type="AlphaFoldDB" id="A0A645CS89"/>
<dbReference type="InterPro" id="IPR003748">
    <property type="entry name" value="DUF169"/>
</dbReference>
<dbReference type="Pfam" id="PF02596">
    <property type="entry name" value="DUF169"/>
    <property type="match status" value="1"/>
</dbReference>
<evidence type="ECO:0000313" key="1">
    <source>
        <dbReference type="EMBL" id="MPM79728.1"/>
    </source>
</evidence>
<dbReference type="PANTHER" id="PTHR37954:SF3">
    <property type="entry name" value="DUF169 DOMAIN-CONTAINING PROTEIN"/>
    <property type="match status" value="1"/>
</dbReference>
<accession>A0A645CS89</accession>
<reference evidence="1" key="1">
    <citation type="submission" date="2019-08" db="EMBL/GenBank/DDBJ databases">
        <authorList>
            <person name="Kucharzyk K."/>
            <person name="Murdoch R.W."/>
            <person name="Higgins S."/>
            <person name="Loffler F."/>
        </authorList>
    </citation>
    <scope>NUCLEOTIDE SEQUENCE</scope>
</reference>
<evidence type="ECO:0008006" key="2">
    <source>
        <dbReference type="Google" id="ProtNLM"/>
    </source>
</evidence>
<dbReference type="EMBL" id="VSSQ01029554">
    <property type="protein sequence ID" value="MPM79728.1"/>
    <property type="molecule type" value="Genomic_DNA"/>
</dbReference>
<dbReference type="PANTHER" id="PTHR37954">
    <property type="entry name" value="BLL4979 PROTEIN"/>
    <property type="match status" value="1"/>
</dbReference>
<sequence>MAYDYKEMVQRLVKALRLHTMPVAMKRCATMEALKAIPKIRINTEKTLTACQYIGQAARLGQTIGFTKDTLFGKQCVTSLGLVPKGEEFNSGSFYNGIWFGSEEDARKHQAGCTCVTFDGCAGIALAPLESGKIENPDTVLIYLTPGQMIYFINGLQYVDYEVIHATIVGESSCTDTWCKAIATGKPCVSIPCFAERRYGGVPDDEMLICLTPEQILKALEGMDNLSKHGLRYPYAPYGVANDCREGMGVSYPKGQ</sequence>
<organism evidence="1">
    <name type="scientific">bioreactor metagenome</name>
    <dbReference type="NCBI Taxonomy" id="1076179"/>
    <lineage>
        <taxon>unclassified sequences</taxon>
        <taxon>metagenomes</taxon>
        <taxon>ecological metagenomes</taxon>
    </lineage>
</organism>
<gene>
    <name evidence="1" type="ORF">SDC9_126768</name>
</gene>
<protein>
    <recommendedName>
        <fullName evidence="2">DUF169 domain-containing protein</fullName>
    </recommendedName>
</protein>